<feature type="region of interest" description="Disordered" evidence="1">
    <location>
        <begin position="79"/>
        <end position="106"/>
    </location>
</feature>
<gene>
    <name evidence="2" type="ORF">KHQ06_12270</name>
</gene>
<accession>A0ABX8CUI6</accession>
<keyword evidence="3" id="KW-1185">Reference proteome</keyword>
<name>A0ABX8CUI6_9NOCA</name>
<reference evidence="2 3" key="1">
    <citation type="submission" date="2021-04" db="EMBL/GenBank/DDBJ databases">
        <title>Nocardia tengchongensis.</title>
        <authorList>
            <person name="Zhuang k."/>
            <person name="Ran Y."/>
            <person name="Li W."/>
        </authorList>
    </citation>
    <scope>NUCLEOTIDE SEQUENCE [LARGE SCALE GENOMIC DNA]</scope>
    <source>
        <strain evidence="2 3">CFH S0057</strain>
    </source>
</reference>
<dbReference type="Proteomes" id="UP000683310">
    <property type="component" value="Chromosome"/>
</dbReference>
<evidence type="ECO:0000313" key="3">
    <source>
        <dbReference type="Proteomes" id="UP000683310"/>
    </source>
</evidence>
<evidence type="ECO:0000313" key="2">
    <source>
        <dbReference type="EMBL" id="QVI23570.1"/>
    </source>
</evidence>
<proteinExistence type="predicted"/>
<organism evidence="2 3">
    <name type="scientific">Nocardia tengchongensis</name>
    <dbReference type="NCBI Taxonomy" id="2055889"/>
    <lineage>
        <taxon>Bacteria</taxon>
        <taxon>Bacillati</taxon>
        <taxon>Actinomycetota</taxon>
        <taxon>Actinomycetes</taxon>
        <taxon>Mycobacteriales</taxon>
        <taxon>Nocardiaceae</taxon>
        <taxon>Nocardia</taxon>
    </lineage>
</organism>
<protein>
    <submittedName>
        <fullName evidence="2">Uncharacterized protein</fullName>
    </submittedName>
</protein>
<dbReference type="EMBL" id="CP074371">
    <property type="protein sequence ID" value="QVI23570.1"/>
    <property type="molecule type" value="Genomic_DNA"/>
</dbReference>
<sequence>MPRPRKTRRHRHFRQLEDARLLLNQGDAADGLAVQPGDEHVAAVLDNGLRIVEGRQVGGLHREEGLDPLQIQILEGAGVLRPRHRRDHDGGDSLSSHPESMSDIEP</sequence>
<evidence type="ECO:0000256" key="1">
    <source>
        <dbReference type="SAM" id="MobiDB-lite"/>
    </source>
</evidence>